<comment type="caution">
    <text evidence="6">The sequence shown here is derived from an EMBL/GenBank/DDBJ whole genome shotgun (WGS) entry which is preliminary data.</text>
</comment>
<dbReference type="SMART" id="SM00856">
    <property type="entry name" value="PMEI"/>
    <property type="match status" value="1"/>
</dbReference>
<dbReference type="InterPro" id="IPR006501">
    <property type="entry name" value="Pectinesterase_inhib_dom"/>
</dbReference>
<dbReference type="GO" id="GO:0004857">
    <property type="term" value="F:enzyme inhibitor activity"/>
    <property type="evidence" value="ECO:0007669"/>
    <property type="project" value="InterPro"/>
</dbReference>
<reference evidence="6 7" key="1">
    <citation type="journal article" date="2017" name="Front. Genet.">
        <title>Draft sequencing of the heterozygous diploid genome of Satsuma (Citrus unshiu Marc.) using a hybrid assembly approach.</title>
        <authorList>
            <person name="Shimizu T."/>
            <person name="Tanizawa Y."/>
            <person name="Mochizuki T."/>
            <person name="Nagasaki H."/>
            <person name="Yoshioka T."/>
            <person name="Toyoda A."/>
            <person name="Fujiyama A."/>
            <person name="Kaminuma E."/>
            <person name="Nakamura Y."/>
        </authorList>
    </citation>
    <scope>NUCLEOTIDE SEQUENCE [LARGE SCALE GENOMIC DNA]</scope>
    <source>
        <strain evidence="7">cv. Miyagawa wase</strain>
    </source>
</reference>
<dbReference type="SUPFAM" id="SSF101148">
    <property type="entry name" value="Plant invertase/pectin methylesterase inhibitor"/>
    <property type="match status" value="1"/>
</dbReference>
<dbReference type="InterPro" id="IPR035513">
    <property type="entry name" value="Invertase/methylesterase_inhib"/>
</dbReference>
<dbReference type="EMBL" id="BDQV01002858">
    <property type="protein sequence ID" value="GAY32897.1"/>
    <property type="molecule type" value="Genomic_DNA"/>
</dbReference>
<protein>
    <recommendedName>
        <fullName evidence="5">Pectinesterase inhibitor domain-containing protein</fullName>
    </recommendedName>
</protein>
<organism evidence="6 7">
    <name type="scientific">Citrus unshiu</name>
    <name type="common">Satsuma mandarin</name>
    <name type="synonym">Citrus nobilis var. unshiu</name>
    <dbReference type="NCBI Taxonomy" id="55188"/>
    <lineage>
        <taxon>Eukaryota</taxon>
        <taxon>Viridiplantae</taxon>
        <taxon>Streptophyta</taxon>
        <taxon>Embryophyta</taxon>
        <taxon>Tracheophyta</taxon>
        <taxon>Spermatophyta</taxon>
        <taxon>Magnoliopsida</taxon>
        <taxon>eudicotyledons</taxon>
        <taxon>Gunneridae</taxon>
        <taxon>Pentapetalae</taxon>
        <taxon>rosids</taxon>
        <taxon>malvids</taxon>
        <taxon>Sapindales</taxon>
        <taxon>Rutaceae</taxon>
        <taxon>Aurantioideae</taxon>
        <taxon>Citrus</taxon>
    </lineage>
</organism>
<dbReference type="NCBIfam" id="TIGR01614">
    <property type="entry name" value="PME_inhib"/>
    <property type="match status" value="1"/>
</dbReference>
<dbReference type="AlphaFoldDB" id="A0A2H5MZ17"/>
<dbReference type="InterPro" id="IPR052421">
    <property type="entry name" value="PCW_Enzyme_Inhibitor"/>
</dbReference>
<keyword evidence="1 4" id="KW-0732">Signal</keyword>
<name>A0A2H5MZ17_CITUN</name>
<accession>A0A2H5MZ17</accession>
<evidence type="ECO:0000256" key="1">
    <source>
        <dbReference type="ARBA" id="ARBA00022729"/>
    </source>
</evidence>
<evidence type="ECO:0000259" key="5">
    <source>
        <dbReference type="SMART" id="SM00856"/>
    </source>
</evidence>
<dbReference type="Pfam" id="PF04043">
    <property type="entry name" value="PMEI"/>
    <property type="match status" value="1"/>
</dbReference>
<evidence type="ECO:0000256" key="4">
    <source>
        <dbReference type="SAM" id="SignalP"/>
    </source>
</evidence>
<gene>
    <name evidence="6" type="ORF">CUMW_281500</name>
</gene>
<dbReference type="Proteomes" id="UP000236630">
    <property type="component" value="Unassembled WGS sequence"/>
</dbReference>
<evidence type="ECO:0000256" key="2">
    <source>
        <dbReference type="ARBA" id="ARBA00023157"/>
    </source>
</evidence>
<sequence length="172" mass="18575">MKSTTSFIFLIGLQLCAISGTSNLIEIVCQSSEDKNLCYSTYNNAQKADLNGLAMIGLNQASGNATAILKYVQERMGQPNLEPLVQQGLIDCANLYQDAVDQVDDSIAALEADAFKDVSAWVEAALSDAVACQEAFTQHPNVDAKLTWNNGIFIRLCKNVLAANKQLAGMPR</sequence>
<dbReference type="PANTHER" id="PTHR36710:SF18">
    <property type="entry name" value="PECTINESTERASE INHIBITOR 5-RELATED"/>
    <property type="match status" value="1"/>
</dbReference>
<comment type="similarity">
    <text evidence="3">Belongs to the PMEI family.</text>
</comment>
<feature type="signal peptide" evidence="4">
    <location>
        <begin position="1"/>
        <end position="20"/>
    </location>
</feature>
<evidence type="ECO:0000313" key="6">
    <source>
        <dbReference type="EMBL" id="GAY32897.1"/>
    </source>
</evidence>
<proteinExistence type="inferred from homology"/>
<dbReference type="PANTHER" id="PTHR36710">
    <property type="entry name" value="PECTINESTERASE INHIBITOR-LIKE"/>
    <property type="match status" value="1"/>
</dbReference>
<dbReference type="CDD" id="cd15801">
    <property type="entry name" value="PMEI-like_1"/>
    <property type="match status" value="1"/>
</dbReference>
<feature type="domain" description="Pectinesterase inhibitor" evidence="5">
    <location>
        <begin position="20"/>
        <end position="163"/>
    </location>
</feature>
<dbReference type="STRING" id="55188.A0A2H5MZ17"/>
<evidence type="ECO:0000256" key="3">
    <source>
        <dbReference type="ARBA" id="ARBA00038471"/>
    </source>
</evidence>
<dbReference type="Gene3D" id="1.20.140.40">
    <property type="entry name" value="Invertase/pectin methylesterase inhibitor family protein"/>
    <property type="match status" value="1"/>
</dbReference>
<feature type="chain" id="PRO_5014155174" description="Pectinesterase inhibitor domain-containing protein" evidence="4">
    <location>
        <begin position="21"/>
        <end position="172"/>
    </location>
</feature>
<keyword evidence="7" id="KW-1185">Reference proteome</keyword>
<evidence type="ECO:0000313" key="7">
    <source>
        <dbReference type="Proteomes" id="UP000236630"/>
    </source>
</evidence>
<keyword evidence="2" id="KW-1015">Disulfide bond</keyword>